<dbReference type="KEGG" id="cyt:cce_4642"/>
<dbReference type="HOGENOM" id="CLU_289813_0_0_3"/>
<dbReference type="GO" id="GO:0046872">
    <property type="term" value="F:metal ion binding"/>
    <property type="evidence" value="ECO:0007669"/>
    <property type="project" value="UniProtKB-KW"/>
</dbReference>
<feature type="binding site" evidence="3">
    <location>
        <position position="333"/>
    </location>
    <ligand>
        <name>Zn(2+)</name>
        <dbReference type="ChEBI" id="CHEBI:29105"/>
        <label>2</label>
    </ligand>
</feature>
<dbReference type="Pfam" id="PF00245">
    <property type="entry name" value="Alk_phosphatase"/>
    <property type="match status" value="2"/>
</dbReference>
<protein>
    <submittedName>
        <fullName evidence="5">Probable alkaline phosphatase</fullName>
    </submittedName>
</protein>
<evidence type="ECO:0000256" key="3">
    <source>
        <dbReference type="PIRSR" id="PIRSR601952-2"/>
    </source>
</evidence>
<dbReference type="PANTHER" id="PTHR11596">
    <property type="entry name" value="ALKALINE PHOSPHATASE"/>
    <property type="match status" value="1"/>
</dbReference>
<name>B1WW62_CROS5</name>
<feature type="active site" description="Phosphoserine intermediate" evidence="2">
    <location>
        <position position="69"/>
    </location>
</feature>
<keyword evidence="6" id="KW-1185">Reference proteome</keyword>
<keyword evidence="1" id="KW-0597">Phosphoprotein</keyword>
<organism evidence="5 6">
    <name type="scientific">Crocosphaera subtropica (strain ATCC 51142 / BH68)</name>
    <name type="common">Cyanothece sp. (strain ATCC 51142)</name>
    <dbReference type="NCBI Taxonomy" id="43989"/>
    <lineage>
        <taxon>Bacteria</taxon>
        <taxon>Bacillati</taxon>
        <taxon>Cyanobacteriota</taxon>
        <taxon>Cyanophyceae</taxon>
        <taxon>Oscillatoriophycideae</taxon>
        <taxon>Chroococcales</taxon>
        <taxon>Aphanothecaceae</taxon>
        <taxon>Crocosphaera</taxon>
        <taxon>Crocosphaera subtropica</taxon>
    </lineage>
</organism>
<reference evidence="5 6" key="1">
    <citation type="journal article" date="2008" name="Proc. Natl. Acad. Sci. U.S.A.">
        <title>The genome of Cyanothece 51142, a unicellular diazotrophic cyanobacterium important in the marine nitrogen cycle.</title>
        <authorList>
            <person name="Welsh E.A."/>
            <person name="Liberton M."/>
            <person name="Stoeckel J."/>
            <person name="Loh T."/>
            <person name="Elvitigala T."/>
            <person name="Wang C."/>
            <person name="Wollam A."/>
            <person name="Fulton R.S."/>
            <person name="Clifton S.W."/>
            <person name="Jacobs J.M."/>
            <person name="Aurora R."/>
            <person name="Ghosh B.K."/>
            <person name="Sherman L.A."/>
            <person name="Smith R.D."/>
            <person name="Wilson R.K."/>
            <person name="Pakrasi H.B."/>
        </authorList>
    </citation>
    <scope>NUCLEOTIDE SEQUENCE [LARGE SCALE GENOMIC DNA]</scope>
    <source>
        <strain evidence="6">ATCC 51142 / BH68</strain>
    </source>
</reference>
<evidence type="ECO:0000313" key="5">
    <source>
        <dbReference type="EMBL" id="ACB53990.1"/>
    </source>
</evidence>
<feature type="binding site" evidence="3">
    <location>
        <position position="285"/>
    </location>
    <ligand>
        <name>Mg(2+)</name>
        <dbReference type="ChEBI" id="CHEBI:18420"/>
    </ligand>
</feature>
<dbReference type="STRING" id="43989.cce_4642"/>
<keyword evidence="3" id="KW-0862">Zinc</keyword>
<feature type="region of interest" description="Disordered" evidence="4">
    <location>
        <begin position="336"/>
        <end position="363"/>
    </location>
</feature>
<evidence type="ECO:0000313" key="6">
    <source>
        <dbReference type="Proteomes" id="UP000001203"/>
    </source>
</evidence>
<dbReference type="SUPFAM" id="SSF53649">
    <property type="entry name" value="Alkaline phosphatase-like"/>
    <property type="match status" value="2"/>
</dbReference>
<dbReference type="Proteomes" id="UP000001203">
    <property type="component" value="Chromosome circular"/>
</dbReference>
<feature type="binding site" evidence="3">
    <location>
        <position position="290"/>
    </location>
    <ligand>
        <name>Zn(2+)</name>
        <dbReference type="ChEBI" id="CHEBI:29105"/>
        <label>2</label>
    </ligand>
</feature>
<dbReference type="InterPro" id="IPR011049">
    <property type="entry name" value="Serralysin-like_metalloprot_C"/>
</dbReference>
<dbReference type="SUPFAM" id="SSF51120">
    <property type="entry name" value="beta-Roll"/>
    <property type="match status" value="1"/>
</dbReference>
<comment type="cofactor">
    <cofactor evidence="3">
        <name>Mg(2+)</name>
        <dbReference type="ChEBI" id="CHEBI:18420"/>
    </cofactor>
    <text evidence="3">Binds 1 Mg(2+) ion.</text>
</comment>
<keyword evidence="3" id="KW-0479">Metal-binding</keyword>
<dbReference type="PANTHER" id="PTHR11596:SF5">
    <property type="entry name" value="ALKALINE PHOSPHATASE"/>
    <property type="match status" value="1"/>
</dbReference>
<proteinExistence type="predicted"/>
<evidence type="ECO:0000256" key="1">
    <source>
        <dbReference type="ARBA" id="ARBA00022553"/>
    </source>
</evidence>
<accession>B1WW62</accession>
<dbReference type="InterPro" id="IPR001952">
    <property type="entry name" value="Alkaline_phosphatase"/>
</dbReference>
<sequence>MIKLYIAQQIKDMANNNSVIFIHPDGTSPSHFMAGRLVSVGPDGLLNWDRMTKAGVYLGHMEDQLVGTSNAGAVTHAFGIKAFSGSYGLDENGNPYTSLSGQEGMTIMEEAIAAGKVTAVINSGFIAEPGTGVFLADTENRGNVEEITLEIVESGVDVIMGGGEIHYLPEGVTGRFGEEGIREDGRNLIEEAQADGYTVVYTLEELANLPANTEKVLGIFAAEDTYNDTTEARLKEQGFEDEQGNLILYGQPGNENPPTVSQMLEATLGLDIFQNPENGMFVVLEEEGTDNFGNNNNAAGTIEAVLRADAAIGVAQDYIDNVNPHTLLITAADSDGGGLEVDDRSGETVGTTRVQPPFDPDPRVPYDGTTGNDTAPFVTGQPDANGDTFEFGVLWSGNPDVAGSIVSKTYGLNAEKLPATVDNTGIYRLMYETLFNVALDAPEGIPDEIPEPPAPTKETGNVIFIHPDGTSPSHYAAARFSSVSPDGRLNWDNMTDAGVYLGHMDDRIVGTSNGGAVVHAYGIKPYAGSYGLDADGNPYTSLSGLEGTTIMQEAIAAGKPTAVINSGFIAEPGTGVFLSAAENRSNVQEITLEIVESGVDVIMGGGEIHYLPEGVTGRFGEEGIREDGRNLIQEAQEDGYTVVYTLEELLNLPTNTEKVLGIFAAEDTYNDTTEANLVEQGFVNEDGSLILYGQPGNENPPTVAQMLEVTLGLDQFVNAEDGFMVVLEEEGADNFPNNNNGAGAIEATLRGDAAIGVAQNFVRNVNPNTLVLTAADSDAGGLEVDDVSGETVGSVTVQGPYENRVPRDGVEGNDGTPFVTGAPDANGDTFEFGLAYASTTDVAGSIVAKSFGLNSDLLKATADNTDMYRIMYETLFGVAPEDVERFDPVAFGSAEDDFFDTVISGSDFVGAANQLLFAGSGNDYVDVSQTPDAFNRIDLGSGDDLFFAGSGDRILASSGDDILFLGSGGDNVVTGGSGSDQFWLLTDSEDLPTMANTITDFAIDEDVMGFGATDLDFDQLTLTQEGNSTVINALGQDLAILSNIQASDLSASDFVFA</sequence>
<dbReference type="eggNOG" id="COG2931">
    <property type="taxonomic scope" value="Bacteria"/>
</dbReference>
<dbReference type="GO" id="GO:0004035">
    <property type="term" value="F:alkaline phosphatase activity"/>
    <property type="evidence" value="ECO:0007669"/>
    <property type="project" value="TreeGrafter"/>
</dbReference>
<dbReference type="AlphaFoldDB" id="B1WW62"/>
<feature type="binding site" evidence="3">
    <location>
        <position position="25"/>
    </location>
    <ligand>
        <name>Mg(2+)</name>
        <dbReference type="ChEBI" id="CHEBI:18420"/>
    </ligand>
</feature>
<dbReference type="SMR" id="B1WW62"/>
<dbReference type="SMART" id="SM00098">
    <property type="entry name" value="alkPPc"/>
    <property type="match status" value="1"/>
</dbReference>
<evidence type="ECO:0000256" key="4">
    <source>
        <dbReference type="SAM" id="MobiDB-lite"/>
    </source>
</evidence>
<dbReference type="EMBL" id="CP000806">
    <property type="protein sequence ID" value="ACB53990.1"/>
    <property type="molecule type" value="Genomic_DNA"/>
</dbReference>
<evidence type="ECO:0000256" key="2">
    <source>
        <dbReference type="PIRSR" id="PIRSR601952-1"/>
    </source>
</evidence>
<comment type="cofactor">
    <cofactor evidence="3">
        <name>Zn(2+)</name>
        <dbReference type="ChEBI" id="CHEBI:29105"/>
    </cofactor>
    <text evidence="3">Binds 2 Zn(2+) ions.</text>
</comment>
<dbReference type="InterPro" id="IPR017850">
    <property type="entry name" value="Alkaline_phosphatase_core_sf"/>
</dbReference>
<dbReference type="eggNOG" id="COG1785">
    <property type="taxonomic scope" value="Bacteria"/>
</dbReference>
<dbReference type="Gene3D" id="3.40.720.10">
    <property type="entry name" value="Alkaline Phosphatase, subunit A"/>
    <property type="match status" value="2"/>
</dbReference>
<feature type="binding site" evidence="3">
    <location>
        <position position="25"/>
    </location>
    <ligand>
        <name>Zn(2+)</name>
        <dbReference type="ChEBI" id="CHEBI:29105"/>
        <label>2</label>
    </ligand>
</feature>
<keyword evidence="3" id="KW-0460">Magnesium</keyword>
<gene>
    <name evidence="5" type="ordered locus">cce_4642</name>
</gene>